<keyword evidence="9" id="KW-1133">Transmembrane helix</keyword>
<keyword evidence="2" id="KW-0723">Serine/threonine-protein kinase</keyword>
<feature type="domain" description="Protein kinase" evidence="10">
    <location>
        <begin position="10"/>
        <end position="270"/>
    </location>
</feature>
<dbReference type="Gene3D" id="1.10.510.10">
    <property type="entry name" value="Transferase(Phosphotransferase) domain 1"/>
    <property type="match status" value="1"/>
</dbReference>
<dbReference type="EMBL" id="JBIAZU010000001">
    <property type="protein sequence ID" value="MFF5288834.1"/>
    <property type="molecule type" value="Genomic_DNA"/>
</dbReference>
<keyword evidence="6 7" id="KW-0067">ATP-binding</keyword>
<dbReference type="EC" id="2.7.11.1" evidence="1"/>
<feature type="compositionally biased region" description="Low complexity" evidence="8">
    <location>
        <begin position="356"/>
        <end position="379"/>
    </location>
</feature>
<dbReference type="Proteomes" id="UP001602245">
    <property type="component" value="Unassembled WGS sequence"/>
</dbReference>
<dbReference type="InterPro" id="IPR008271">
    <property type="entry name" value="Ser/Thr_kinase_AS"/>
</dbReference>
<keyword evidence="9" id="KW-0812">Transmembrane</keyword>
<evidence type="ECO:0000256" key="2">
    <source>
        <dbReference type="ARBA" id="ARBA00022527"/>
    </source>
</evidence>
<keyword evidence="3" id="KW-0808">Transferase</keyword>
<dbReference type="GO" id="GO:0016301">
    <property type="term" value="F:kinase activity"/>
    <property type="evidence" value="ECO:0007669"/>
    <property type="project" value="UniProtKB-KW"/>
</dbReference>
<dbReference type="InterPro" id="IPR000719">
    <property type="entry name" value="Prot_kinase_dom"/>
</dbReference>
<evidence type="ECO:0000256" key="9">
    <source>
        <dbReference type="SAM" id="Phobius"/>
    </source>
</evidence>
<evidence type="ECO:0000256" key="7">
    <source>
        <dbReference type="PROSITE-ProRule" id="PRU10141"/>
    </source>
</evidence>
<evidence type="ECO:0000256" key="5">
    <source>
        <dbReference type="ARBA" id="ARBA00022777"/>
    </source>
</evidence>
<dbReference type="SMART" id="SM00220">
    <property type="entry name" value="S_TKc"/>
    <property type="match status" value="1"/>
</dbReference>
<evidence type="ECO:0000313" key="12">
    <source>
        <dbReference type="Proteomes" id="UP001602245"/>
    </source>
</evidence>
<evidence type="ECO:0000256" key="1">
    <source>
        <dbReference type="ARBA" id="ARBA00012513"/>
    </source>
</evidence>
<evidence type="ECO:0000256" key="4">
    <source>
        <dbReference type="ARBA" id="ARBA00022741"/>
    </source>
</evidence>
<feature type="binding site" evidence="7">
    <location>
        <position position="39"/>
    </location>
    <ligand>
        <name>ATP</name>
        <dbReference type="ChEBI" id="CHEBI:30616"/>
    </ligand>
</feature>
<proteinExistence type="predicted"/>
<organism evidence="11 12">
    <name type="scientific">Paractinoplanes globisporus</name>
    <dbReference type="NCBI Taxonomy" id="113565"/>
    <lineage>
        <taxon>Bacteria</taxon>
        <taxon>Bacillati</taxon>
        <taxon>Actinomycetota</taxon>
        <taxon>Actinomycetes</taxon>
        <taxon>Micromonosporales</taxon>
        <taxon>Micromonosporaceae</taxon>
        <taxon>Paractinoplanes</taxon>
    </lineage>
</organism>
<dbReference type="Pfam" id="PF00069">
    <property type="entry name" value="Pkinase"/>
    <property type="match status" value="1"/>
</dbReference>
<reference evidence="11 12" key="1">
    <citation type="submission" date="2024-10" db="EMBL/GenBank/DDBJ databases">
        <title>The Natural Products Discovery Center: Release of the First 8490 Sequenced Strains for Exploring Actinobacteria Biosynthetic Diversity.</title>
        <authorList>
            <person name="Kalkreuter E."/>
            <person name="Kautsar S.A."/>
            <person name="Yang D."/>
            <person name="Bader C.D."/>
            <person name="Teijaro C.N."/>
            <person name="Fluegel L."/>
            <person name="Davis C.M."/>
            <person name="Simpson J.R."/>
            <person name="Lauterbach L."/>
            <person name="Steele A.D."/>
            <person name="Gui C."/>
            <person name="Meng S."/>
            <person name="Li G."/>
            <person name="Viehrig K."/>
            <person name="Ye F."/>
            <person name="Su P."/>
            <person name="Kiefer A.F."/>
            <person name="Nichols A."/>
            <person name="Cepeda A.J."/>
            <person name="Yan W."/>
            <person name="Fan B."/>
            <person name="Jiang Y."/>
            <person name="Adhikari A."/>
            <person name="Zheng C.-J."/>
            <person name="Schuster L."/>
            <person name="Cowan T.M."/>
            <person name="Smanski M.J."/>
            <person name="Chevrette M.G."/>
            <person name="De Carvalho L.P.S."/>
            <person name="Shen B."/>
        </authorList>
    </citation>
    <scope>NUCLEOTIDE SEQUENCE [LARGE SCALE GENOMIC DNA]</scope>
    <source>
        <strain evidence="11 12">NPDC000087</strain>
    </source>
</reference>
<dbReference type="PROSITE" id="PS50011">
    <property type="entry name" value="PROTEIN_KINASE_DOM"/>
    <property type="match status" value="1"/>
</dbReference>
<name>A0ABW6W6B1_9ACTN</name>
<evidence type="ECO:0000256" key="8">
    <source>
        <dbReference type="SAM" id="MobiDB-lite"/>
    </source>
</evidence>
<sequence>MSNQVVGGRYRLQRPLGRGATATVWQACDTRLERGAAVKILNSRSRADPAAMERLRREARSVARLDHDNIVGMYDVDIADDAAYLVMELVDGRSLTELLAVEGRLPFEQATSIAAQICDALGAAHAAGVVHRDIKPSNILVGPSGVVKVCDFGVALLDLVGGDAALTGAGNVVGTCQYMAPEQAAGDPVDGRADLYAVGCVLYAMLAGAPPFAADDPIDVLDLHLNEPPVPLRAHRDDVPSDLHRLVDEMLAKHPADRPATAWSVRDRLRAIGDVAAPEPAAAVAPTVLVPAVTRTDGRHRTAVLPARHRRWPLDRLLVLGIGAVAAAALATILVVSLMTSGGRPETSVGEPPSAPTASPEAVVPPVEPSSSAPAGIASPVPPANAATSAYPSATPRDRLIALAMLLQQDADSGRLRPKAAKGLLRDIEGVVRALDAGRTDEAAERFGEFRDRVGGLRADGDLTGVVLPDLGAIALSLGAG</sequence>
<comment type="caution">
    <text evidence="11">The sequence shown here is derived from an EMBL/GenBank/DDBJ whole genome shotgun (WGS) entry which is preliminary data.</text>
</comment>
<dbReference type="PROSITE" id="PS00107">
    <property type="entry name" value="PROTEIN_KINASE_ATP"/>
    <property type="match status" value="1"/>
</dbReference>
<feature type="transmembrane region" description="Helical" evidence="9">
    <location>
        <begin position="317"/>
        <end position="339"/>
    </location>
</feature>
<keyword evidence="4 7" id="KW-0547">Nucleotide-binding</keyword>
<evidence type="ECO:0000259" key="10">
    <source>
        <dbReference type="PROSITE" id="PS50011"/>
    </source>
</evidence>
<keyword evidence="5 11" id="KW-0418">Kinase</keyword>
<evidence type="ECO:0000313" key="11">
    <source>
        <dbReference type="EMBL" id="MFF5288834.1"/>
    </source>
</evidence>
<dbReference type="InterPro" id="IPR017441">
    <property type="entry name" value="Protein_kinase_ATP_BS"/>
</dbReference>
<dbReference type="InterPro" id="IPR011009">
    <property type="entry name" value="Kinase-like_dom_sf"/>
</dbReference>
<dbReference type="RefSeq" id="WP_084698860.1">
    <property type="nucleotide sequence ID" value="NZ_JBIAZU010000001.1"/>
</dbReference>
<evidence type="ECO:0000256" key="3">
    <source>
        <dbReference type="ARBA" id="ARBA00022679"/>
    </source>
</evidence>
<feature type="region of interest" description="Disordered" evidence="8">
    <location>
        <begin position="342"/>
        <end position="391"/>
    </location>
</feature>
<protein>
    <recommendedName>
        <fullName evidence="1">non-specific serine/threonine protein kinase</fullName>
        <ecNumber evidence="1">2.7.11.1</ecNumber>
    </recommendedName>
</protein>
<accession>A0ABW6W6B1</accession>
<dbReference type="PANTHER" id="PTHR43289">
    <property type="entry name" value="MITOGEN-ACTIVATED PROTEIN KINASE KINASE KINASE 20-RELATED"/>
    <property type="match status" value="1"/>
</dbReference>
<dbReference type="Gene3D" id="3.30.200.20">
    <property type="entry name" value="Phosphorylase Kinase, domain 1"/>
    <property type="match status" value="1"/>
</dbReference>
<dbReference type="PANTHER" id="PTHR43289:SF6">
    <property type="entry name" value="SERINE_THREONINE-PROTEIN KINASE NEKL-3"/>
    <property type="match status" value="1"/>
</dbReference>
<keyword evidence="12" id="KW-1185">Reference proteome</keyword>
<dbReference type="SUPFAM" id="SSF56112">
    <property type="entry name" value="Protein kinase-like (PK-like)"/>
    <property type="match status" value="1"/>
</dbReference>
<gene>
    <name evidence="11" type="ORF">ACFY35_05310</name>
</gene>
<evidence type="ECO:0000256" key="6">
    <source>
        <dbReference type="ARBA" id="ARBA00022840"/>
    </source>
</evidence>
<keyword evidence="9" id="KW-0472">Membrane</keyword>
<dbReference type="CDD" id="cd14014">
    <property type="entry name" value="STKc_PknB_like"/>
    <property type="match status" value="1"/>
</dbReference>
<dbReference type="PROSITE" id="PS00108">
    <property type="entry name" value="PROTEIN_KINASE_ST"/>
    <property type="match status" value="1"/>
</dbReference>